<sequence>MLTNRVLILHGWGGSDYPHWQAQLASSLACDYGTVSFPLLDNPHFPTKHRWLEQTKQILAEFKPNTVVCHSLACILWFWLANENAYKIDHLILVSPPSLDTKIETVKSFFPCPLPYSLNALKINFIVSDNDPYMKMDEAQNLANKYNINLEILHDAGHINSDSGFGKWEYMEKLLGRKK</sequence>
<dbReference type="PANTHER" id="PTHR15394">
    <property type="entry name" value="SERINE HYDROLASE RBBP9"/>
    <property type="match status" value="1"/>
</dbReference>
<dbReference type="InterPro" id="IPR029058">
    <property type="entry name" value="AB_hydrolase_fold"/>
</dbReference>
<dbReference type="PANTHER" id="PTHR15394:SF3">
    <property type="entry name" value="SERINE HYDROLASE RBBP9"/>
    <property type="match status" value="1"/>
</dbReference>
<dbReference type="PROSITE" id="PS51257">
    <property type="entry name" value="PROKAR_LIPOPROTEIN"/>
    <property type="match status" value="1"/>
</dbReference>
<name>A0A0S4XL00_9BACT</name>
<gene>
    <name evidence="1" type="ORF">BN3087_150041</name>
</gene>
<dbReference type="AlphaFoldDB" id="A0A0S4XL00"/>
<dbReference type="Gene3D" id="3.40.50.1820">
    <property type="entry name" value="alpha/beta hydrolase"/>
    <property type="match status" value="1"/>
</dbReference>
<dbReference type="InterPro" id="IPR010662">
    <property type="entry name" value="RBBP9/YdeN"/>
</dbReference>
<proteinExistence type="predicted"/>
<protein>
    <recommendedName>
        <fullName evidence="2">Serine hydrolase family protein</fullName>
    </recommendedName>
</protein>
<accession>A0A0S4XL00</accession>
<reference evidence="1" key="1">
    <citation type="submission" date="2015-11" db="EMBL/GenBank/DDBJ databases">
        <authorList>
            <person name="Zhang Y."/>
            <person name="Guo Z."/>
        </authorList>
    </citation>
    <scope>NUCLEOTIDE SEQUENCE</scope>
    <source>
        <strain evidence="1">BN30871</strain>
    </source>
</reference>
<dbReference type="GO" id="GO:0016787">
    <property type="term" value="F:hydrolase activity"/>
    <property type="evidence" value="ECO:0007669"/>
    <property type="project" value="InterPro"/>
</dbReference>
<organism evidence="1">
    <name type="scientific">Sulfurovum sp. enrichment culture clone C5</name>
    <dbReference type="NCBI Taxonomy" id="497650"/>
    <lineage>
        <taxon>Bacteria</taxon>
        <taxon>Pseudomonadati</taxon>
        <taxon>Campylobacterota</taxon>
        <taxon>Epsilonproteobacteria</taxon>
        <taxon>Campylobacterales</taxon>
        <taxon>Sulfurovaceae</taxon>
        <taxon>Sulfurovum</taxon>
        <taxon>environmental samples</taxon>
    </lineage>
</organism>
<evidence type="ECO:0000313" key="1">
    <source>
        <dbReference type="EMBL" id="CUV65024.1"/>
    </source>
</evidence>
<dbReference type="SUPFAM" id="SSF53474">
    <property type="entry name" value="alpha/beta-Hydrolases"/>
    <property type="match status" value="1"/>
</dbReference>
<evidence type="ECO:0008006" key="2">
    <source>
        <dbReference type="Google" id="ProtNLM"/>
    </source>
</evidence>
<dbReference type="EMBL" id="FAXN01000013">
    <property type="protein sequence ID" value="CUV65024.1"/>
    <property type="molecule type" value="Genomic_DNA"/>
</dbReference>
<dbReference type="Pfam" id="PF06821">
    <property type="entry name" value="Ser_hydrolase"/>
    <property type="match status" value="1"/>
</dbReference>